<dbReference type="PANTHER" id="PTHR33295">
    <property type="entry name" value="ATPASE"/>
    <property type="match status" value="1"/>
</dbReference>
<dbReference type="PANTHER" id="PTHR33295:SF19">
    <property type="entry name" value="ARCHAEAL ATPASE"/>
    <property type="match status" value="1"/>
</dbReference>
<dbReference type="InterPro" id="IPR041682">
    <property type="entry name" value="AAA_14"/>
</dbReference>
<dbReference type="Pfam" id="PF13635">
    <property type="entry name" value="DUF4143"/>
    <property type="match status" value="1"/>
</dbReference>
<evidence type="ECO:0000259" key="2">
    <source>
        <dbReference type="Pfam" id="PF13635"/>
    </source>
</evidence>
<dbReference type="InterPro" id="IPR025420">
    <property type="entry name" value="DUF4143"/>
</dbReference>
<name>A0A098E839_9ZZZZ</name>
<reference evidence="3" key="1">
    <citation type="submission" date="2014-09" db="EMBL/GenBank/DDBJ databases">
        <authorList>
            <person name="Probst J Alexander"/>
        </authorList>
    </citation>
    <scope>NUCLEOTIDE SEQUENCE</scope>
</reference>
<evidence type="ECO:0000313" key="3">
    <source>
        <dbReference type="EMBL" id="CEG11679.1"/>
    </source>
</evidence>
<protein>
    <submittedName>
        <fullName evidence="3">ATPase</fullName>
    </submittedName>
</protein>
<accession>A0A098E839</accession>
<evidence type="ECO:0000259" key="1">
    <source>
        <dbReference type="Pfam" id="PF13173"/>
    </source>
</evidence>
<dbReference type="EMBL" id="CCXY01000069">
    <property type="protein sequence ID" value="CEG11679.1"/>
    <property type="molecule type" value="Genomic_DNA"/>
</dbReference>
<dbReference type="AlphaFoldDB" id="A0A098E839"/>
<dbReference type="Pfam" id="PF13173">
    <property type="entry name" value="AAA_14"/>
    <property type="match status" value="1"/>
</dbReference>
<feature type="domain" description="AAA" evidence="1">
    <location>
        <begin position="42"/>
        <end position="172"/>
    </location>
</feature>
<proteinExistence type="predicted"/>
<dbReference type="InterPro" id="IPR027417">
    <property type="entry name" value="P-loop_NTPase"/>
</dbReference>
<sequence>MEKSDILEILYDWNFWKKELYTGEKREDYTNRCIKFLKTNIVVAIIGVRRSGKSYIMRQVIRALIENNIKSKNILMINFEDKRIVDFYPGLIDEIYKTYTEILNPDEIPFIFLDEIHNVPNWERWVRTMHELKKANIVISGSSSKLLSGELATVLTGRHLDIFTFPLGFEEFIHFRNLEIKDELDVIANKINIQRFLNEYFEFGGFPEVVLSDNKKELLLTYFDDILTKDIEKRYKLKKSEKLRMLARFYMTNISNSVTFNSLAKFLNTSTVTVGKFSSYLEEANLIFFVKRFSFKVKEQEKAPRKIYSIDTGLSNAVGFKFTSNYGKILENLVAIELRKKEVENVNTKIYYWHNQQHEEVDFVIKNGLNAEQLIQVCWNINDYKTKEREIKALLKASDELKCDDLLIVNQDKEGKETIKNKEVKYISLATWLLKIKHNSKF</sequence>
<gene>
    <name evidence="3" type="ORF">MSIBF_A1600010</name>
</gene>
<organism evidence="3">
    <name type="scientific">groundwater metagenome</name>
    <dbReference type="NCBI Taxonomy" id="717931"/>
    <lineage>
        <taxon>unclassified sequences</taxon>
        <taxon>metagenomes</taxon>
        <taxon>ecological metagenomes</taxon>
    </lineage>
</organism>
<feature type="domain" description="DUF4143" evidence="2">
    <location>
        <begin position="229"/>
        <end position="379"/>
    </location>
</feature>
<dbReference type="SUPFAM" id="SSF52540">
    <property type="entry name" value="P-loop containing nucleoside triphosphate hydrolases"/>
    <property type="match status" value="1"/>
</dbReference>